<dbReference type="KEGG" id="pmet:G4Y79_19230"/>
<evidence type="ECO:0000313" key="2">
    <source>
        <dbReference type="Proteomes" id="UP000594468"/>
    </source>
</evidence>
<dbReference type="Proteomes" id="UP000594468">
    <property type="component" value="Chromosome"/>
</dbReference>
<reference evidence="1 2" key="1">
    <citation type="submission" date="2020-02" db="EMBL/GenBank/DDBJ databases">
        <authorList>
            <person name="Zheng R.K."/>
            <person name="Sun C.M."/>
        </authorList>
    </citation>
    <scope>NUCLEOTIDE SEQUENCE [LARGE SCALE GENOMIC DNA]</scope>
    <source>
        <strain evidence="2">rifampicinis</strain>
    </source>
</reference>
<dbReference type="AlphaFoldDB" id="A0A7S8E7N2"/>
<dbReference type="Gene3D" id="3.40.50.10320">
    <property type="entry name" value="LmbE-like"/>
    <property type="match status" value="1"/>
</dbReference>
<name>A0A7S8E7N2_9CHLR</name>
<dbReference type="GO" id="GO:0016811">
    <property type="term" value="F:hydrolase activity, acting on carbon-nitrogen (but not peptide) bonds, in linear amides"/>
    <property type="evidence" value="ECO:0007669"/>
    <property type="project" value="TreeGrafter"/>
</dbReference>
<dbReference type="SUPFAM" id="SSF102588">
    <property type="entry name" value="LmbE-like"/>
    <property type="match status" value="1"/>
</dbReference>
<protein>
    <submittedName>
        <fullName evidence="1">PIG-L family deacetylase</fullName>
    </submittedName>
</protein>
<proteinExistence type="predicted"/>
<organism evidence="1 2">
    <name type="scientific">Phototrophicus methaneseepsis</name>
    <dbReference type="NCBI Taxonomy" id="2710758"/>
    <lineage>
        <taxon>Bacteria</taxon>
        <taxon>Bacillati</taxon>
        <taxon>Chloroflexota</taxon>
        <taxon>Candidatus Thermofontia</taxon>
        <taxon>Phototrophicales</taxon>
        <taxon>Phototrophicaceae</taxon>
        <taxon>Phototrophicus</taxon>
    </lineage>
</organism>
<dbReference type="EMBL" id="CP062983">
    <property type="protein sequence ID" value="QPC81803.1"/>
    <property type="molecule type" value="Genomic_DNA"/>
</dbReference>
<keyword evidence="2" id="KW-1185">Reference proteome</keyword>
<gene>
    <name evidence="1" type="ORF">G4Y79_19230</name>
</gene>
<dbReference type="Pfam" id="PF02585">
    <property type="entry name" value="PIG-L"/>
    <property type="match status" value="1"/>
</dbReference>
<dbReference type="InterPro" id="IPR024078">
    <property type="entry name" value="LmbE-like_dom_sf"/>
</dbReference>
<dbReference type="RefSeq" id="WP_195169874.1">
    <property type="nucleotide sequence ID" value="NZ_CP062983.1"/>
</dbReference>
<dbReference type="PANTHER" id="PTHR12993:SF11">
    <property type="entry name" value="N-ACETYLGLUCOSAMINYL-PHOSPHATIDYLINOSITOL DE-N-ACETYLASE"/>
    <property type="match status" value="1"/>
</dbReference>
<sequence>MTAKRLLFSLAHPDDESFGSGAVIAKYVAEGVDVSLICATDGDMGTIPDAMKGQYQTIRELRVAEMHCAAEKLGFKHLFMYGYCDSGMMNSESNQDPKCLWYNWQNEPDVVVQRVVETIRTVKPQVIVTFNKYGGYGHPDHIAIQQATEKAFFLAGDPDYAGSDLEPYQPQKLYYTAMPGLILRINLVLMRLRGQDPRKMGVNKDLDFVAVVENIEPVHAKVNITGYLQAWDEASACHASQGGGMASAFPMWLRRILYRTQDFTRTYPRPNRNSVDERDLFTGVKLEL</sequence>
<evidence type="ECO:0000313" key="1">
    <source>
        <dbReference type="EMBL" id="QPC81803.1"/>
    </source>
</evidence>
<accession>A0A7S8E7N2</accession>
<dbReference type="PANTHER" id="PTHR12993">
    <property type="entry name" value="N-ACETYLGLUCOSAMINYL-PHOSPHATIDYLINOSITOL DE-N-ACETYLASE-RELATED"/>
    <property type="match status" value="1"/>
</dbReference>
<dbReference type="InterPro" id="IPR003737">
    <property type="entry name" value="GlcNAc_PI_deacetylase-related"/>
</dbReference>